<name>A0A150M6S4_9BACL</name>
<keyword evidence="1" id="KW-0472">Membrane</keyword>
<evidence type="ECO:0000313" key="3">
    <source>
        <dbReference type="Proteomes" id="UP000075455"/>
    </source>
</evidence>
<evidence type="ECO:0000313" key="2">
    <source>
        <dbReference type="EMBL" id="KYD20115.1"/>
    </source>
</evidence>
<dbReference type="AlphaFoldDB" id="A0A150M6S4"/>
<feature type="transmembrane region" description="Helical" evidence="1">
    <location>
        <begin position="20"/>
        <end position="39"/>
    </location>
</feature>
<comment type="caution">
    <text evidence="2">The sequence shown here is derived from an EMBL/GenBank/DDBJ whole genome shotgun (WGS) entry which is preliminary data.</text>
</comment>
<dbReference type="Proteomes" id="UP000075455">
    <property type="component" value="Unassembled WGS sequence"/>
</dbReference>
<dbReference type="Pfam" id="PF18895">
    <property type="entry name" value="T4SS_pilin"/>
    <property type="match status" value="1"/>
</dbReference>
<protein>
    <submittedName>
        <fullName evidence="2">Uncharacterized protein</fullName>
    </submittedName>
</protein>
<organism evidence="2 3">
    <name type="scientific">Saccharococcus caldoxylosilyticus</name>
    <dbReference type="NCBI Taxonomy" id="81408"/>
    <lineage>
        <taxon>Bacteria</taxon>
        <taxon>Bacillati</taxon>
        <taxon>Bacillota</taxon>
        <taxon>Bacilli</taxon>
        <taxon>Bacillales</taxon>
        <taxon>Anoxybacillaceae</taxon>
        <taxon>Saccharococcus</taxon>
    </lineage>
</organism>
<sequence>MIVFDQLRGLLNSLFGDITSTFITLFAIGILICGLLAAFGGEENQAKFKRGLFLCISGLIVFLLARPIVYYFQSNL</sequence>
<keyword evidence="1" id="KW-1133">Transmembrane helix</keyword>
<dbReference type="PATRIC" id="fig|81408.3.peg.3943"/>
<dbReference type="InterPro" id="IPR043993">
    <property type="entry name" value="T4SS_pilin"/>
</dbReference>
<evidence type="ECO:0000256" key="1">
    <source>
        <dbReference type="SAM" id="Phobius"/>
    </source>
</evidence>
<dbReference type="EMBL" id="LQYS01000005">
    <property type="protein sequence ID" value="KYD20115.1"/>
    <property type="molecule type" value="Genomic_DNA"/>
</dbReference>
<keyword evidence="1" id="KW-0812">Transmembrane</keyword>
<reference evidence="2 3" key="1">
    <citation type="submission" date="2016-01" db="EMBL/GenBank/DDBJ databases">
        <title>Draft Genome Sequences of Seven Thermophilic Sporeformers Isolated from Foods.</title>
        <authorList>
            <person name="Berendsen E.M."/>
            <person name="Wells-Bennik M.H."/>
            <person name="Krawcyk A.O."/>
            <person name="De Jong A."/>
            <person name="Holsappel S."/>
            <person name="Eijlander R.T."/>
            <person name="Kuipers O.P."/>
        </authorList>
    </citation>
    <scope>NUCLEOTIDE SEQUENCE [LARGE SCALE GENOMIC DNA]</scope>
    <source>
        <strain evidence="2 3">B4119</strain>
    </source>
</reference>
<gene>
    <name evidence="2" type="ORF">B4119_4007</name>
</gene>
<accession>A0A150M6S4</accession>
<proteinExistence type="predicted"/>
<dbReference type="STRING" id="81408.B4119_4007"/>
<feature type="transmembrane region" description="Helical" evidence="1">
    <location>
        <begin position="51"/>
        <end position="72"/>
    </location>
</feature>